<organism evidence="2">
    <name type="scientific">Eiseniibacteriota bacterium</name>
    <dbReference type="NCBI Taxonomy" id="2212470"/>
    <lineage>
        <taxon>Bacteria</taxon>
        <taxon>Candidatus Eiseniibacteriota</taxon>
    </lineage>
</organism>
<feature type="region of interest" description="Disordered" evidence="1">
    <location>
        <begin position="1"/>
        <end position="40"/>
    </location>
</feature>
<name>A0A832MII7_UNCEI</name>
<accession>A0A832MII7</accession>
<gene>
    <name evidence="2" type="ORF">ENR23_00705</name>
</gene>
<proteinExistence type="predicted"/>
<comment type="caution">
    <text evidence="2">The sequence shown here is derived from an EMBL/GenBank/DDBJ whole genome shotgun (WGS) entry which is preliminary data.</text>
</comment>
<sequence>MRPDVPHPAAAMPDAVFGTPAPVPGVEDAGRARGIPGGAAPRRGIGRRGGLLLLWMAFALLGQGERCRVDERLASPGATLATYWEAMRRGDDDTVAQCHVGGPHDLPFPGMLWFMPPTREVRLEAIRSLPVAAGRVLVTYEVCYLPDGARVEQRFRTGHELVRRRGEWRIERPLGEASVPEWSPVRRAVDS</sequence>
<dbReference type="AlphaFoldDB" id="A0A832MII7"/>
<dbReference type="InterPro" id="IPR032710">
    <property type="entry name" value="NTF2-like_dom_sf"/>
</dbReference>
<protein>
    <submittedName>
        <fullName evidence="2">Uncharacterized protein</fullName>
    </submittedName>
</protein>
<evidence type="ECO:0000256" key="1">
    <source>
        <dbReference type="SAM" id="MobiDB-lite"/>
    </source>
</evidence>
<dbReference type="EMBL" id="DSQF01000002">
    <property type="protein sequence ID" value="HGZ41945.1"/>
    <property type="molecule type" value="Genomic_DNA"/>
</dbReference>
<reference evidence="2" key="1">
    <citation type="journal article" date="2020" name="mSystems">
        <title>Genome- and Community-Level Interaction Insights into Carbon Utilization and Element Cycling Functions of Hydrothermarchaeota in Hydrothermal Sediment.</title>
        <authorList>
            <person name="Zhou Z."/>
            <person name="Liu Y."/>
            <person name="Xu W."/>
            <person name="Pan J."/>
            <person name="Luo Z.H."/>
            <person name="Li M."/>
        </authorList>
    </citation>
    <scope>NUCLEOTIDE SEQUENCE [LARGE SCALE GENOMIC DNA]</scope>
    <source>
        <strain evidence="2">SpSt-381</strain>
    </source>
</reference>
<evidence type="ECO:0000313" key="2">
    <source>
        <dbReference type="EMBL" id="HGZ41945.1"/>
    </source>
</evidence>
<dbReference type="SUPFAM" id="SSF54427">
    <property type="entry name" value="NTF2-like"/>
    <property type="match status" value="1"/>
</dbReference>